<feature type="coiled-coil region" evidence="1">
    <location>
        <begin position="319"/>
        <end position="349"/>
    </location>
</feature>
<dbReference type="GO" id="GO:0032511">
    <property type="term" value="P:late endosome to vacuole transport via multivesicular body sorting pathway"/>
    <property type="evidence" value="ECO:0007669"/>
    <property type="project" value="TreeGrafter"/>
</dbReference>
<proteinExistence type="predicted"/>
<evidence type="ECO:0000313" key="2">
    <source>
        <dbReference type="EMBL" id="PRQ45023.1"/>
    </source>
</evidence>
<evidence type="ECO:0000313" key="3">
    <source>
        <dbReference type="Proteomes" id="UP000238479"/>
    </source>
</evidence>
<accession>A0A2P6RF13</accession>
<dbReference type="Proteomes" id="UP000238479">
    <property type="component" value="Chromosome 3"/>
</dbReference>
<organism evidence="2 3">
    <name type="scientific">Rosa chinensis</name>
    <name type="common">China rose</name>
    <dbReference type="NCBI Taxonomy" id="74649"/>
    <lineage>
        <taxon>Eukaryota</taxon>
        <taxon>Viridiplantae</taxon>
        <taxon>Streptophyta</taxon>
        <taxon>Embryophyta</taxon>
        <taxon>Tracheophyta</taxon>
        <taxon>Spermatophyta</taxon>
        <taxon>Magnoliopsida</taxon>
        <taxon>eudicotyledons</taxon>
        <taxon>Gunneridae</taxon>
        <taxon>Pentapetalae</taxon>
        <taxon>rosids</taxon>
        <taxon>fabids</taxon>
        <taxon>Rosales</taxon>
        <taxon>Rosaceae</taxon>
        <taxon>Rosoideae</taxon>
        <taxon>Rosoideae incertae sedis</taxon>
        <taxon>Rosa</taxon>
    </lineage>
</organism>
<dbReference type="Pfam" id="PF03357">
    <property type="entry name" value="Snf7"/>
    <property type="match status" value="1"/>
</dbReference>
<dbReference type="InterPro" id="IPR005024">
    <property type="entry name" value="Snf7_fam"/>
</dbReference>
<evidence type="ECO:0000256" key="1">
    <source>
        <dbReference type="SAM" id="Coils"/>
    </source>
</evidence>
<comment type="caution">
    <text evidence="2">The sequence shown here is derived from an EMBL/GenBank/DDBJ whole genome shotgun (WGS) entry which is preliminary data.</text>
</comment>
<sequence length="371" mass="42297">MEESEKVREWIRKEVQDWDDELVCRARFKAFSGQRSDWEPIYLFWRNLILTIARQLGLFIIRPSHLKTHWFNRGGLTPLCLDDVLFVMYNEGEIVPTVDVADPTSGRLSQIFRRVTSSVLGLASSTPTPQLLVSHERLVLTPLLKDKAVQIVEGLSECHWNSWCIVTMKRFRDLCGGPFEGSAILSHLSAQGKARYLSLPNRGDLFEGVKVSISASSVPSVSSLDRDVLHLNWTRERLQQQLDVIDRRCETLRKSALACLHSGNKKVALRHARELKLANESREKCANFLNRVVEVLDFIANAELTKKVSEAIQIGAKAIKENRISMEEVEDSLQEIEESIDTLKQLENVIESTPCTQLRMMKKISKRSSRN</sequence>
<dbReference type="GO" id="GO:0006900">
    <property type="term" value="P:vesicle budding from membrane"/>
    <property type="evidence" value="ECO:0007669"/>
    <property type="project" value="TreeGrafter"/>
</dbReference>
<gene>
    <name evidence="2" type="ORF">RchiOBHm_Chr3g0485641</name>
</gene>
<keyword evidence="3" id="KW-1185">Reference proteome</keyword>
<dbReference type="GO" id="GO:0000815">
    <property type="term" value="C:ESCRT III complex"/>
    <property type="evidence" value="ECO:0007669"/>
    <property type="project" value="TreeGrafter"/>
</dbReference>
<reference evidence="2 3" key="1">
    <citation type="journal article" date="2018" name="Nat. Genet.">
        <title>The Rosa genome provides new insights in the design of modern roses.</title>
        <authorList>
            <person name="Bendahmane M."/>
        </authorList>
    </citation>
    <scope>NUCLEOTIDE SEQUENCE [LARGE SCALE GENOMIC DNA]</scope>
    <source>
        <strain evidence="3">cv. Old Blush</strain>
    </source>
</reference>
<dbReference type="EMBL" id="PDCK01000041">
    <property type="protein sequence ID" value="PRQ45023.1"/>
    <property type="molecule type" value="Genomic_DNA"/>
</dbReference>
<dbReference type="OMA" id="LQLQFMR"/>
<dbReference type="Pfam" id="PF25880">
    <property type="entry name" value="WHD_CHMP7_1st"/>
    <property type="match status" value="1"/>
</dbReference>
<dbReference type="PANTHER" id="PTHR22761:SF7">
    <property type="entry name" value="SNF7 FAMILY PROTEIN"/>
    <property type="match status" value="1"/>
</dbReference>
<dbReference type="GO" id="GO:0005771">
    <property type="term" value="C:multivesicular body"/>
    <property type="evidence" value="ECO:0007669"/>
    <property type="project" value="TreeGrafter"/>
</dbReference>
<name>A0A2P6RF13_ROSCH</name>
<dbReference type="STRING" id="74649.A0A2P6RF13"/>
<protein>
    <submittedName>
        <fullName evidence="2">Putative Snf7 family protein</fullName>
    </submittedName>
</protein>
<dbReference type="Gramene" id="PRQ45023">
    <property type="protein sequence ID" value="PRQ45023"/>
    <property type="gene ID" value="RchiOBHm_Chr3g0485641"/>
</dbReference>
<dbReference type="PANTHER" id="PTHR22761">
    <property type="entry name" value="CHARGED MULTIVESICULAR BODY PROTEIN"/>
    <property type="match status" value="1"/>
</dbReference>
<keyword evidence="1" id="KW-0175">Coiled coil</keyword>
<dbReference type="AlphaFoldDB" id="A0A2P6RF13"/>
<dbReference type="GO" id="GO:0009898">
    <property type="term" value="C:cytoplasmic side of plasma membrane"/>
    <property type="evidence" value="ECO:0007669"/>
    <property type="project" value="TreeGrafter"/>
</dbReference>